<reference evidence="7 8" key="1">
    <citation type="submission" date="2018-10" db="EMBL/GenBank/DDBJ databases">
        <title>Anaerotruncus faecis sp. nov., isolated from human feces.</title>
        <authorList>
            <person name="Wang Y.-J."/>
        </authorList>
    </citation>
    <scope>NUCLEOTIDE SEQUENCE [LARGE SCALE GENOMIC DNA]</scope>
    <source>
        <strain evidence="7 8">22A2-44</strain>
    </source>
</reference>
<keyword evidence="3 6" id="KW-0812">Transmembrane</keyword>
<proteinExistence type="predicted"/>
<dbReference type="AlphaFoldDB" id="A0A498CLL5"/>
<evidence type="ECO:0000313" key="8">
    <source>
        <dbReference type="Proteomes" id="UP000276301"/>
    </source>
</evidence>
<dbReference type="InterPro" id="IPR001851">
    <property type="entry name" value="ABC_transp_permease"/>
</dbReference>
<sequence length="304" mass="32153">MLEILAGMLRTAAPILLAAMGGVVFEKAGVFTIAHEGIMLFGAFFGVLGVYLTASPLMGVAFALTAGAVCGLLYIWLTERLSANATIVSIGINTLAIGATTYMMKMIFGDAGTVGNPRIIGLPRISIPLFDRVPFLDKVLNNHTALVYVSLLLVAALHFLLFHTHLGISLRAVGEKPEAAAAAGIPVYRYRLAASVFAGMLCGLAGVHLSLGYVKMFTENITAGRGFFAYTAVVFGHANPFAAALASFVFGLAEVVTFRVQNLNLPGPLVLTIPYLVTLAVLILRNLRLKKPAAHKPNPAATNN</sequence>
<comment type="caution">
    <text evidence="7">The sequence shown here is derived from an EMBL/GenBank/DDBJ whole genome shotgun (WGS) entry which is preliminary data.</text>
</comment>
<feature type="transmembrane region" description="Helical" evidence="6">
    <location>
        <begin position="83"/>
        <end position="103"/>
    </location>
</feature>
<dbReference type="GO" id="GO:0022857">
    <property type="term" value="F:transmembrane transporter activity"/>
    <property type="evidence" value="ECO:0007669"/>
    <property type="project" value="InterPro"/>
</dbReference>
<dbReference type="Proteomes" id="UP000276301">
    <property type="component" value="Unassembled WGS sequence"/>
</dbReference>
<dbReference type="EMBL" id="RCHT01000066">
    <property type="protein sequence ID" value="RLL06078.1"/>
    <property type="molecule type" value="Genomic_DNA"/>
</dbReference>
<dbReference type="PANTHER" id="PTHR43370:SF1">
    <property type="entry name" value="GUANOSINE ABC TRANSPORTER PERMEASE PROTEIN NUPQ"/>
    <property type="match status" value="1"/>
</dbReference>
<comment type="subcellular location">
    <subcellularLocation>
        <location evidence="1">Cell membrane</location>
        <topology evidence="1">Multi-pass membrane protein</topology>
    </subcellularLocation>
</comment>
<evidence type="ECO:0000256" key="2">
    <source>
        <dbReference type="ARBA" id="ARBA00022475"/>
    </source>
</evidence>
<feature type="transmembrane region" description="Helical" evidence="6">
    <location>
        <begin position="226"/>
        <end position="253"/>
    </location>
</feature>
<dbReference type="CDD" id="cd06580">
    <property type="entry name" value="TM_PBP1_transp_TpRbsC_like"/>
    <property type="match status" value="1"/>
</dbReference>
<protein>
    <submittedName>
        <fullName evidence="7">ABC transporter permease</fullName>
    </submittedName>
</protein>
<keyword evidence="5 6" id="KW-0472">Membrane</keyword>
<evidence type="ECO:0000256" key="4">
    <source>
        <dbReference type="ARBA" id="ARBA00022989"/>
    </source>
</evidence>
<keyword evidence="2" id="KW-1003">Cell membrane</keyword>
<dbReference type="PANTHER" id="PTHR43370">
    <property type="entry name" value="SUGAR ABC TRANSPORTER INTEGRAL MEMBRANE PROTEIN-RELATED"/>
    <property type="match status" value="1"/>
</dbReference>
<gene>
    <name evidence="7" type="ORF">D4A47_13960</name>
</gene>
<evidence type="ECO:0000256" key="3">
    <source>
        <dbReference type="ARBA" id="ARBA00022692"/>
    </source>
</evidence>
<feature type="transmembrane region" description="Helical" evidence="6">
    <location>
        <begin position="7"/>
        <end position="25"/>
    </location>
</feature>
<dbReference type="RefSeq" id="WP_121587749.1">
    <property type="nucleotide sequence ID" value="NZ_RCHT01000066.1"/>
</dbReference>
<feature type="transmembrane region" description="Helical" evidence="6">
    <location>
        <begin position="265"/>
        <end position="284"/>
    </location>
</feature>
<name>A0A498CLL5_9FIRM</name>
<feature type="transmembrane region" description="Helical" evidence="6">
    <location>
        <begin position="145"/>
        <end position="168"/>
    </location>
</feature>
<evidence type="ECO:0000256" key="6">
    <source>
        <dbReference type="SAM" id="Phobius"/>
    </source>
</evidence>
<evidence type="ECO:0000256" key="5">
    <source>
        <dbReference type="ARBA" id="ARBA00023136"/>
    </source>
</evidence>
<accession>A0A498CLL5</accession>
<evidence type="ECO:0000313" key="7">
    <source>
        <dbReference type="EMBL" id="RLL06078.1"/>
    </source>
</evidence>
<dbReference type="Pfam" id="PF02653">
    <property type="entry name" value="BPD_transp_2"/>
    <property type="match status" value="1"/>
</dbReference>
<feature type="transmembrane region" description="Helical" evidence="6">
    <location>
        <begin position="188"/>
        <end position="214"/>
    </location>
</feature>
<organism evidence="7 8">
    <name type="scientific">Anaerotruncus massiliensis</name>
    <name type="common">ex Liu et al. 2021</name>
    <dbReference type="NCBI Taxonomy" id="2321404"/>
    <lineage>
        <taxon>Bacteria</taxon>
        <taxon>Bacillati</taxon>
        <taxon>Bacillota</taxon>
        <taxon>Clostridia</taxon>
        <taxon>Eubacteriales</taxon>
        <taxon>Oscillospiraceae</taxon>
        <taxon>Anaerotruncus</taxon>
    </lineage>
</organism>
<evidence type="ECO:0000256" key="1">
    <source>
        <dbReference type="ARBA" id="ARBA00004651"/>
    </source>
</evidence>
<keyword evidence="8" id="KW-1185">Reference proteome</keyword>
<keyword evidence="4 6" id="KW-1133">Transmembrane helix</keyword>
<dbReference type="GO" id="GO:0005886">
    <property type="term" value="C:plasma membrane"/>
    <property type="evidence" value="ECO:0007669"/>
    <property type="project" value="UniProtKB-SubCell"/>
</dbReference>
<feature type="transmembrane region" description="Helical" evidence="6">
    <location>
        <begin position="59"/>
        <end position="77"/>
    </location>
</feature>